<dbReference type="InterPro" id="IPR048432">
    <property type="entry name" value="MASE7"/>
</dbReference>
<evidence type="ECO:0000256" key="10">
    <source>
        <dbReference type="ARBA" id="ARBA00022989"/>
    </source>
</evidence>
<keyword evidence="18" id="KW-1185">Reference proteome</keyword>
<evidence type="ECO:0000256" key="1">
    <source>
        <dbReference type="ARBA" id="ARBA00001593"/>
    </source>
</evidence>
<evidence type="ECO:0000256" key="15">
    <source>
        <dbReference type="SAM" id="Phobius"/>
    </source>
</evidence>
<dbReference type="EC" id="4.6.1.1" evidence="4"/>
<feature type="transmembrane region" description="Helical" evidence="15">
    <location>
        <begin position="131"/>
        <end position="148"/>
    </location>
</feature>
<evidence type="ECO:0000313" key="18">
    <source>
        <dbReference type="Proteomes" id="UP000321389"/>
    </source>
</evidence>
<dbReference type="GO" id="GO:0006171">
    <property type="term" value="P:cAMP biosynthetic process"/>
    <property type="evidence" value="ECO:0007669"/>
    <property type="project" value="UniProtKB-KW"/>
</dbReference>
<dbReference type="RefSeq" id="WP_146297775.1">
    <property type="nucleotide sequence ID" value="NZ_CP042301.2"/>
</dbReference>
<evidence type="ECO:0000256" key="11">
    <source>
        <dbReference type="ARBA" id="ARBA00022998"/>
    </source>
</evidence>
<dbReference type="PROSITE" id="PS00452">
    <property type="entry name" value="GUANYLATE_CYCLASE_1"/>
    <property type="match status" value="1"/>
</dbReference>
<evidence type="ECO:0000256" key="14">
    <source>
        <dbReference type="RuleBase" id="RU000405"/>
    </source>
</evidence>
<dbReference type="AlphaFoldDB" id="A0A5B8KU36"/>
<gene>
    <name evidence="17" type="ORF">FQ775_01350</name>
</gene>
<evidence type="ECO:0000313" key="17">
    <source>
        <dbReference type="EMBL" id="QDY99125.1"/>
    </source>
</evidence>
<dbReference type="SMART" id="SM00044">
    <property type="entry name" value="CYCc"/>
    <property type="match status" value="1"/>
</dbReference>
<accession>A0A5B8KU36</accession>
<comment type="catalytic activity">
    <reaction evidence="1">
        <text>ATP = 3',5'-cyclic AMP + diphosphate</text>
        <dbReference type="Rhea" id="RHEA:15389"/>
        <dbReference type="ChEBI" id="CHEBI:30616"/>
        <dbReference type="ChEBI" id="CHEBI:33019"/>
        <dbReference type="ChEBI" id="CHEBI:58165"/>
        <dbReference type="EC" id="4.6.1.1"/>
    </reaction>
</comment>
<evidence type="ECO:0000256" key="13">
    <source>
        <dbReference type="ARBA" id="ARBA00023239"/>
    </source>
</evidence>
<keyword evidence="13 14" id="KW-0456">Lyase</keyword>
<comment type="subcellular location">
    <subcellularLocation>
        <location evidence="3">Membrane</location>
        <topology evidence="3">Multi-pass membrane protein</topology>
    </subcellularLocation>
</comment>
<organism evidence="17 18">
    <name type="scientific">Nitratireductor mangrovi</name>
    <dbReference type="NCBI Taxonomy" id="2599600"/>
    <lineage>
        <taxon>Bacteria</taxon>
        <taxon>Pseudomonadati</taxon>
        <taxon>Pseudomonadota</taxon>
        <taxon>Alphaproteobacteria</taxon>
        <taxon>Hyphomicrobiales</taxon>
        <taxon>Phyllobacteriaceae</taxon>
        <taxon>Nitratireductor</taxon>
    </lineage>
</organism>
<dbReference type="PROSITE" id="PS50125">
    <property type="entry name" value="GUANYLATE_CYCLASE_2"/>
    <property type="match status" value="1"/>
</dbReference>
<evidence type="ECO:0000256" key="9">
    <source>
        <dbReference type="ARBA" id="ARBA00022842"/>
    </source>
</evidence>
<comment type="similarity">
    <text evidence="14">Belongs to the adenylyl cyclase class-4/guanylyl cyclase family.</text>
</comment>
<keyword evidence="5 15" id="KW-0812">Transmembrane</keyword>
<evidence type="ECO:0000256" key="2">
    <source>
        <dbReference type="ARBA" id="ARBA00001946"/>
    </source>
</evidence>
<protein>
    <recommendedName>
        <fullName evidence="4">adenylate cyclase</fullName>
        <ecNumber evidence="4">4.6.1.1</ecNumber>
    </recommendedName>
</protein>
<reference evidence="17" key="1">
    <citation type="submission" date="2020-04" db="EMBL/GenBank/DDBJ databases">
        <title>Nitratireductor sp. nov. isolated from mangrove soil.</title>
        <authorList>
            <person name="Ye Y."/>
        </authorList>
    </citation>
    <scope>NUCLEOTIDE SEQUENCE</scope>
    <source>
        <strain evidence="17">SY7</strain>
    </source>
</reference>
<keyword evidence="12 15" id="KW-0472">Membrane</keyword>
<keyword evidence="6" id="KW-0479">Metal-binding</keyword>
<dbReference type="GO" id="GO:0035556">
    <property type="term" value="P:intracellular signal transduction"/>
    <property type="evidence" value="ECO:0007669"/>
    <property type="project" value="InterPro"/>
</dbReference>
<feature type="transmembrane region" description="Helical" evidence="15">
    <location>
        <begin position="79"/>
        <end position="98"/>
    </location>
</feature>
<evidence type="ECO:0000256" key="7">
    <source>
        <dbReference type="ARBA" id="ARBA00022741"/>
    </source>
</evidence>
<keyword evidence="10 15" id="KW-1133">Transmembrane helix</keyword>
<proteinExistence type="inferred from homology"/>
<feature type="transmembrane region" description="Helical" evidence="15">
    <location>
        <begin position="192"/>
        <end position="211"/>
    </location>
</feature>
<feature type="transmembrane region" description="Helical" evidence="15">
    <location>
        <begin position="105"/>
        <end position="125"/>
    </location>
</feature>
<dbReference type="GO" id="GO:0007189">
    <property type="term" value="P:adenylate cyclase-activating G protein-coupled receptor signaling pathway"/>
    <property type="evidence" value="ECO:0007669"/>
    <property type="project" value="TreeGrafter"/>
</dbReference>
<dbReference type="GO" id="GO:0005524">
    <property type="term" value="F:ATP binding"/>
    <property type="evidence" value="ECO:0007669"/>
    <property type="project" value="UniProtKB-KW"/>
</dbReference>
<evidence type="ECO:0000256" key="6">
    <source>
        <dbReference type="ARBA" id="ARBA00022723"/>
    </source>
</evidence>
<feature type="transmembrane region" description="Helical" evidence="15">
    <location>
        <begin position="54"/>
        <end position="73"/>
    </location>
</feature>
<dbReference type="InterPro" id="IPR018297">
    <property type="entry name" value="A/G_cyclase_CS"/>
</dbReference>
<feature type="domain" description="Guanylate cyclase" evidence="16">
    <location>
        <begin position="257"/>
        <end position="384"/>
    </location>
</feature>
<dbReference type="InterPro" id="IPR029787">
    <property type="entry name" value="Nucleotide_cyclase"/>
</dbReference>
<dbReference type="CDD" id="cd07302">
    <property type="entry name" value="CHD"/>
    <property type="match status" value="1"/>
</dbReference>
<feature type="transmembrane region" description="Helical" evidence="15">
    <location>
        <begin position="153"/>
        <end position="172"/>
    </location>
</feature>
<name>A0A5B8KU36_9HYPH</name>
<evidence type="ECO:0000256" key="5">
    <source>
        <dbReference type="ARBA" id="ARBA00022692"/>
    </source>
</evidence>
<keyword evidence="8" id="KW-0067">ATP-binding</keyword>
<dbReference type="Gene3D" id="3.30.70.1230">
    <property type="entry name" value="Nucleotide cyclase"/>
    <property type="match status" value="1"/>
</dbReference>
<evidence type="ECO:0000256" key="4">
    <source>
        <dbReference type="ARBA" id="ARBA00012201"/>
    </source>
</evidence>
<evidence type="ECO:0000256" key="3">
    <source>
        <dbReference type="ARBA" id="ARBA00004141"/>
    </source>
</evidence>
<dbReference type="SUPFAM" id="SSF55073">
    <property type="entry name" value="Nucleotide cyclase"/>
    <property type="match status" value="1"/>
</dbReference>
<sequence>MTDGRHPKPARLSDLLALPAVHAAPLPRWLEAAASFGISADDPMVVRRQRFTNIFAWASAANVAAHVAAFCAYDLFGLFPLVLADVVFLAGLLAVPFLHRAGDFVAAHVLAGISTAAILFTLVMLGRDSQIYVYFALAGIILFTFGIGNPRAYAPWFMVALASLLAALPLVSDDGMLAAGDDGLRRLVSSHAMVNVAVVNALVIYFVLSSLRRTEIALQDQHARASMLVAAVLPASVVERLSHDPGRRVADRIDGLSVLFADLAGFTAAARNLPPEDIVDHLDGLVRAFDRLCEQAGAEKIKTIGDSYMAVGGLNGDDRGGALAIGRLALAMRDAPEVRRPLGETPLALRIGIHSGSATAGIIGETRFTYDVWGDAVNVAARMESHGLPGSIQVSEAFRLMAGDTFFFEARGAIEVRGVGPMSTFLLAGERPATDGEIASREQST</sequence>
<keyword evidence="9" id="KW-0460">Magnesium</keyword>
<dbReference type="PANTHER" id="PTHR45627">
    <property type="entry name" value="ADENYLATE CYCLASE TYPE 1"/>
    <property type="match status" value="1"/>
</dbReference>
<dbReference type="InterPro" id="IPR001054">
    <property type="entry name" value="A/G_cyclase"/>
</dbReference>
<keyword evidence="11" id="KW-0115">cAMP biosynthesis</keyword>
<dbReference type="Pfam" id="PF20967">
    <property type="entry name" value="MASE7"/>
    <property type="match status" value="1"/>
</dbReference>
<dbReference type="KEGG" id="niy:FQ775_01350"/>
<dbReference type="Proteomes" id="UP000321389">
    <property type="component" value="Chromosome"/>
</dbReference>
<dbReference type="GO" id="GO:0005886">
    <property type="term" value="C:plasma membrane"/>
    <property type="evidence" value="ECO:0007669"/>
    <property type="project" value="TreeGrafter"/>
</dbReference>
<evidence type="ECO:0000256" key="8">
    <source>
        <dbReference type="ARBA" id="ARBA00022840"/>
    </source>
</evidence>
<comment type="cofactor">
    <cofactor evidence="2">
        <name>Mg(2+)</name>
        <dbReference type="ChEBI" id="CHEBI:18420"/>
    </cofactor>
</comment>
<dbReference type="EMBL" id="CP042301">
    <property type="protein sequence ID" value="QDY99125.1"/>
    <property type="molecule type" value="Genomic_DNA"/>
</dbReference>
<dbReference type="PANTHER" id="PTHR45627:SF12">
    <property type="entry name" value="ADENYLATE CYCLASE TYPE 2"/>
    <property type="match status" value="1"/>
</dbReference>
<keyword evidence="7" id="KW-0547">Nucleotide-binding</keyword>
<dbReference type="GO" id="GO:0004016">
    <property type="term" value="F:adenylate cyclase activity"/>
    <property type="evidence" value="ECO:0007669"/>
    <property type="project" value="UniProtKB-EC"/>
</dbReference>
<dbReference type="GO" id="GO:0046872">
    <property type="term" value="F:metal ion binding"/>
    <property type="evidence" value="ECO:0007669"/>
    <property type="project" value="UniProtKB-KW"/>
</dbReference>
<dbReference type="OrthoDB" id="315417at2"/>
<evidence type="ECO:0000256" key="12">
    <source>
        <dbReference type="ARBA" id="ARBA00023136"/>
    </source>
</evidence>
<dbReference type="Pfam" id="PF00211">
    <property type="entry name" value="Guanylate_cyc"/>
    <property type="match status" value="1"/>
</dbReference>
<evidence type="ECO:0000259" key="16">
    <source>
        <dbReference type="PROSITE" id="PS50125"/>
    </source>
</evidence>